<dbReference type="STRING" id="37001.A0A1A9W151"/>
<keyword evidence="2" id="KW-0646">Protease inhibitor</keyword>
<keyword evidence="3" id="KW-0722">Serine protease inhibitor</keyword>
<name>A0A1A9W151_9MUSC</name>
<protein>
    <recommendedName>
        <fullName evidence="7">Serpin domain-containing protein</fullName>
    </recommendedName>
</protein>
<evidence type="ECO:0000256" key="4">
    <source>
        <dbReference type="RuleBase" id="RU000411"/>
    </source>
</evidence>
<feature type="compositionally biased region" description="Polar residues" evidence="5">
    <location>
        <begin position="26"/>
        <end position="43"/>
    </location>
</feature>
<dbReference type="SUPFAM" id="SSF56574">
    <property type="entry name" value="Serpins"/>
    <property type="match status" value="1"/>
</dbReference>
<evidence type="ECO:0000313" key="9">
    <source>
        <dbReference type="Proteomes" id="UP000091820"/>
    </source>
</evidence>
<dbReference type="PROSITE" id="PS00284">
    <property type="entry name" value="SERPIN"/>
    <property type="match status" value="1"/>
</dbReference>
<evidence type="ECO:0000256" key="5">
    <source>
        <dbReference type="SAM" id="MobiDB-lite"/>
    </source>
</evidence>
<dbReference type="GO" id="GO:0005615">
    <property type="term" value="C:extracellular space"/>
    <property type="evidence" value="ECO:0007669"/>
    <property type="project" value="InterPro"/>
</dbReference>
<organism evidence="8 9">
    <name type="scientific">Glossina brevipalpis</name>
    <dbReference type="NCBI Taxonomy" id="37001"/>
    <lineage>
        <taxon>Eukaryota</taxon>
        <taxon>Metazoa</taxon>
        <taxon>Ecdysozoa</taxon>
        <taxon>Arthropoda</taxon>
        <taxon>Hexapoda</taxon>
        <taxon>Insecta</taxon>
        <taxon>Pterygota</taxon>
        <taxon>Neoptera</taxon>
        <taxon>Endopterygota</taxon>
        <taxon>Diptera</taxon>
        <taxon>Brachycera</taxon>
        <taxon>Muscomorpha</taxon>
        <taxon>Hippoboscoidea</taxon>
        <taxon>Glossinidae</taxon>
        <taxon>Glossina</taxon>
    </lineage>
</organism>
<reference evidence="9" key="1">
    <citation type="submission" date="2014-03" db="EMBL/GenBank/DDBJ databases">
        <authorList>
            <person name="Aksoy S."/>
            <person name="Warren W."/>
            <person name="Wilson R.K."/>
        </authorList>
    </citation>
    <scope>NUCLEOTIDE SEQUENCE [LARGE SCALE GENOMIC DNA]</scope>
    <source>
        <strain evidence="9">IAEA</strain>
    </source>
</reference>
<dbReference type="InterPro" id="IPR036186">
    <property type="entry name" value="Serpin_sf"/>
</dbReference>
<dbReference type="InterPro" id="IPR042178">
    <property type="entry name" value="Serpin_sf_1"/>
</dbReference>
<dbReference type="AlphaFoldDB" id="A0A1A9W151"/>
<dbReference type="PANTHER" id="PTHR11461">
    <property type="entry name" value="SERINE PROTEASE INHIBITOR, SERPIN"/>
    <property type="match status" value="1"/>
</dbReference>
<feature type="region of interest" description="Disordered" evidence="5">
    <location>
        <begin position="26"/>
        <end position="52"/>
    </location>
</feature>
<dbReference type="VEuPathDB" id="VectorBase:GBRI002518"/>
<keyword evidence="9" id="KW-1185">Reference proteome</keyword>
<comment type="similarity">
    <text evidence="1 4">Belongs to the serpin family.</text>
</comment>
<keyword evidence="6" id="KW-0732">Signal</keyword>
<dbReference type="Gene3D" id="2.30.39.10">
    <property type="entry name" value="Alpha-1-antitrypsin, domain 1"/>
    <property type="match status" value="1"/>
</dbReference>
<dbReference type="PANTHER" id="PTHR11461:SF211">
    <property type="entry name" value="GH10112P-RELATED"/>
    <property type="match status" value="1"/>
</dbReference>
<evidence type="ECO:0000313" key="8">
    <source>
        <dbReference type="EnsemblMetazoa" id="GBRI002518-PA"/>
    </source>
</evidence>
<evidence type="ECO:0000256" key="1">
    <source>
        <dbReference type="ARBA" id="ARBA00009500"/>
    </source>
</evidence>
<dbReference type="GO" id="GO:0004867">
    <property type="term" value="F:serine-type endopeptidase inhibitor activity"/>
    <property type="evidence" value="ECO:0007669"/>
    <property type="project" value="UniProtKB-KW"/>
</dbReference>
<dbReference type="InterPro" id="IPR023796">
    <property type="entry name" value="Serpin_dom"/>
</dbReference>
<evidence type="ECO:0000256" key="6">
    <source>
        <dbReference type="SAM" id="SignalP"/>
    </source>
</evidence>
<feature type="domain" description="Serpin" evidence="7">
    <location>
        <begin position="88"/>
        <end position="448"/>
    </location>
</feature>
<proteinExistence type="inferred from homology"/>
<evidence type="ECO:0000256" key="3">
    <source>
        <dbReference type="ARBA" id="ARBA00022900"/>
    </source>
</evidence>
<evidence type="ECO:0000259" key="7">
    <source>
        <dbReference type="SMART" id="SM00093"/>
    </source>
</evidence>
<reference evidence="8" key="2">
    <citation type="submission" date="2020-05" db="UniProtKB">
        <authorList>
            <consortium name="EnsemblMetazoa"/>
        </authorList>
    </citation>
    <scope>IDENTIFICATION</scope>
    <source>
        <strain evidence="8">IAEA</strain>
    </source>
</reference>
<accession>A0A1A9W151</accession>
<dbReference type="InterPro" id="IPR000215">
    <property type="entry name" value="Serpin_fam"/>
</dbReference>
<sequence>MQRKILLIITLYSIYCTIGQCDLNRPINSRNPGRTNTQISSNTHTDDDNPVSFGQRYDASINPLLPSSPSSSQSSLALKTPSRVPFSTKLFQALSRQTLEENFIFSPISLKALLAFVYTVSKGKLAQELRYILNVPLNTTRVAWNFENLLSSLQNNDAIRLIMASNLYYNKQYGQVTNEIREFAHNSFGNELQPLDFSMNYQAADIINAWVSRKTKRLIQNIVAGNSLNSETKAVLINAIYFKAEWEIEFSVDDTKKQEFYSLKQRKDILVDMMYSEDIFRYAHFPELQASVVELLYKSSDVRMLILLPDERDGLNALEQKVHQINLHNLTEQLKREEVTMRLPKFNIEYSYNMIKPLQEMGLVSLFNDDAEINIFKDQRTPLFVDQIQHKAFIRVNEAGTEAAASSFLKITPLSLPVRMNHFVADHPFMFAIINTNAVFFMGHVVEP</sequence>
<dbReference type="Gene3D" id="3.30.497.10">
    <property type="entry name" value="Antithrombin, subunit I, domain 2"/>
    <property type="match status" value="1"/>
</dbReference>
<dbReference type="EnsemblMetazoa" id="GBRI002518-RA">
    <property type="protein sequence ID" value="GBRI002518-PA"/>
    <property type="gene ID" value="GBRI002518"/>
</dbReference>
<feature type="signal peptide" evidence="6">
    <location>
        <begin position="1"/>
        <end position="21"/>
    </location>
</feature>
<dbReference type="Pfam" id="PF00079">
    <property type="entry name" value="Serpin"/>
    <property type="match status" value="1"/>
</dbReference>
<dbReference type="InterPro" id="IPR042185">
    <property type="entry name" value="Serpin_sf_2"/>
</dbReference>
<dbReference type="InterPro" id="IPR023795">
    <property type="entry name" value="Serpin_CS"/>
</dbReference>
<evidence type="ECO:0000256" key="2">
    <source>
        <dbReference type="ARBA" id="ARBA00022690"/>
    </source>
</evidence>
<dbReference type="Proteomes" id="UP000091820">
    <property type="component" value="Unassembled WGS sequence"/>
</dbReference>
<dbReference type="SMART" id="SM00093">
    <property type="entry name" value="SERPIN"/>
    <property type="match status" value="1"/>
</dbReference>
<dbReference type="CDD" id="cd19954">
    <property type="entry name" value="serpin42Dd-like_insects"/>
    <property type="match status" value="1"/>
</dbReference>
<feature type="chain" id="PRO_5008399885" description="Serpin domain-containing protein" evidence="6">
    <location>
        <begin position="22"/>
        <end position="448"/>
    </location>
</feature>